<dbReference type="SUPFAM" id="SSF50630">
    <property type="entry name" value="Acid proteases"/>
    <property type="match status" value="1"/>
</dbReference>
<dbReference type="Proteomes" id="UP000075515">
    <property type="component" value="Unassembled WGS sequence"/>
</dbReference>
<reference evidence="1 2" key="1">
    <citation type="submission" date="2014-02" db="EMBL/GenBank/DDBJ databases">
        <title>The small core and large imbalanced accessory genome model reveals a collaborative survival strategy of Sorangium cellulosum strains in nature.</title>
        <authorList>
            <person name="Han K."/>
            <person name="Peng R."/>
            <person name="Blom J."/>
            <person name="Li Y.-Z."/>
        </authorList>
    </citation>
    <scope>NUCLEOTIDE SEQUENCE [LARGE SCALE GENOMIC DNA]</scope>
    <source>
        <strain evidence="1 2">So0149</strain>
    </source>
</reference>
<dbReference type="Gene3D" id="2.40.70.10">
    <property type="entry name" value="Acid Proteases"/>
    <property type="match status" value="1"/>
</dbReference>
<dbReference type="GO" id="GO:0004190">
    <property type="term" value="F:aspartic-type endopeptidase activity"/>
    <property type="evidence" value="ECO:0007669"/>
    <property type="project" value="InterPro"/>
</dbReference>
<accession>A0A150S3F1</accession>
<dbReference type="GO" id="GO:0006508">
    <property type="term" value="P:proteolysis"/>
    <property type="evidence" value="ECO:0007669"/>
    <property type="project" value="InterPro"/>
</dbReference>
<gene>
    <name evidence="1" type="ORF">BE18_48520</name>
</gene>
<dbReference type="InterPro" id="IPR001969">
    <property type="entry name" value="Aspartic_peptidase_AS"/>
</dbReference>
<evidence type="ECO:0000313" key="2">
    <source>
        <dbReference type="Proteomes" id="UP000075515"/>
    </source>
</evidence>
<evidence type="ECO:0000313" key="1">
    <source>
        <dbReference type="EMBL" id="KYF94742.1"/>
    </source>
</evidence>
<organism evidence="1 2">
    <name type="scientific">Sorangium cellulosum</name>
    <name type="common">Polyangium cellulosum</name>
    <dbReference type="NCBI Taxonomy" id="56"/>
    <lineage>
        <taxon>Bacteria</taxon>
        <taxon>Pseudomonadati</taxon>
        <taxon>Myxococcota</taxon>
        <taxon>Polyangia</taxon>
        <taxon>Polyangiales</taxon>
        <taxon>Polyangiaceae</taxon>
        <taxon>Sorangium</taxon>
    </lineage>
</organism>
<proteinExistence type="predicted"/>
<dbReference type="PROSITE" id="PS00141">
    <property type="entry name" value="ASP_PROTEASE"/>
    <property type="match status" value="1"/>
</dbReference>
<protein>
    <recommendedName>
        <fullName evidence="3">Peptidase A2 domain-containing protein</fullName>
    </recommendedName>
</protein>
<comment type="caution">
    <text evidence="1">The sequence shown here is derived from an EMBL/GenBank/DDBJ whole genome shotgun (WGS) entry which is preliminary data.</text>
</comment>
<sequence>MAKGTMRLDGDAQPWAVSSARYRVATEHEGTLLTVAVRCRIAGLPFESQALLDTGAAWSIIGGDLADLLQAQLGTSGQTMILLTRLGRIRGVLHDLDVVLVAERGESLTVSGSIVVAPGWIGPIVLGYRGFLERLRFALDPGCGPDDAWFFFSSAG</sequence>
<name>A0A150S3F1_SORCE</name>
<dbReference type="AlphaFoldDB" id="A0A150S3F1"/>
<dbReference type="EMBL" id="JEMC01001712">
    <property type="protein sequence ID" value="KYF94742.1"/>
    <property type="molecule type" value="Genomic_DNA"/>
</dbReference>
<evidence type="ECO:0008006" key="3">
    <source>
        <dbReference type="Google" id="ProtNLM"/>
    </source>
</evidence>
<dbReference type="InterPro" id="IPR021109">
    <property type="entry name" value="Peptidase_aspartic_dom_sf"/>
</dbReference>